<dbReference type="Gene3D" id="2.60.120.260">
    <property type="entry name" value="Galactose-binding domain-like"/>
    <property type="match status" value="3"/>
</dbReference>
<accession>A0ABQ3YZ30</accession>
<organism evidence="3 4">
    <name type="scientific">Paractinoplanes durhamensis</name>
    <dbReference type="NCBI Taxonomy" id="113563"/>
    <lineage>
        <taxon>Bacteria</taxon>
        <taxon>Bacillati</taxon>
        <taxon>Actinomycetota</taxon>
        <taxon>Actinomycetes</taxon>
        <taxon>Micromonosporales</taxon>
        <taxon>Micromonosporaceae</taxon>
        <taxon>Paractinoplanes</taxon>
    </lineage>
</organism>
<dbReference type="SUPFAM" id="SSF51445">
    <property type="entry name" value="(Trans)glycosidases"/>
    <property type="match status" value="1"/>
</dbReference>
<evidence type="ECO:0000256" key="1">
    <source>
        <dbReference type="SAM" id="Phobius"/>
    </source>
</evidence>
<dbReference type="EMBL" id="BOML01000034">
    <property type="protein sequence ID" value="GIE02811.1"/>
    <property type="molecule type" value="Genomic_DNA"/>
</dbReference>
<protein>
    <recommendedName>
        <fullName evidence="2">Bulb-type lectin domain-containing protein</fullName>
    </recommendedName>
</protein>
<dbReference type="InterPro" id="IPR036426">
    <property type="entry name" value="Bulb-type_lectin_dom_sf"/>
</dbReference>
<evidence type="ECO:0000259" key="2">
    <source>
        <dbReference type="PROSITE" id="PS50927"/>
    </source>
</evidence>
<dbReference type="PANTHER" id="PTHR12631">
    <property type="entry name" value="ALPHA-L-IDURONIDASE"/>
    <property type="match status" value="1"/>
</dbReference>
<dbReference type="Proteomes" id="UP000637628">
    <property type="component" value="Unassembled WGS sequence"/>
</dbReference>
<keyword evidence="1" id="KW-0472">Membrane</keyword>
<dbReference type="CDD" id="cd00028">
    <property type="entry name" value="B_lectin"/>
    <property type="match status" value="1"/>
</dbReference>
<dbReference type="SUPFAM" id="SSF51110">
    <property type="entry name" value="alpha-D-mannose-specific plant lectins"/>
    <property type="match status" value="1"/>
</dbReference>
<proteinExistence type="predicted"/>
<gene>
    <name evidence="3" type="ORF">Adu01nite_41610</name>
</gene>
<dbReference type="InterPro" id="IPR017853">
    <property type="entry name" value="GH"/>
</dbReference>
<dbReference type="SMART" id="SM00108">
    <property type="entry name" value="B_lectin"/>
    <property type="match status" value="1"/>
</dbReference>
<dbReference type="InterPro" id="IPR051923">
    <property type="entry name" value="Glycosyl_Hydrolase_39"/>
</dbReference>
<keyword evidence="4" id="KW-1185">Reference proteome</keyword>
<dbReference type="PANTHER" id="PTHR12631:SF10">
    <property type="entry name" value="BETA-XYLOSIDASE-LIKE PROTEIN-RELATED"/>
    <property type="match status" value="1"/>
</dbReference>
<name>A0ABQ3YZ30_9ACTN</name>
<dbReference type="Gene3D" id="3.20.20.80">
    <property type="entry name" value="Glycosidases"/>
    <property type="match status" value="1"/>
</dbReference>
<keyword evidence="1" id="KW-0812">Transmembrane</keyword>
<dbReference type="InterPro" id="IPR001480">
    <property type="entry name" value="Bulb-type_lectin_dom"/>
</dbReference>
<feature type="domain" description="Bulb-type lectin" evidence="2">
    <location>
        <begin position="411"/>
        <end position="521"/>
    </location>
</feature>
<evidence type="ECO:0000313" key="4">
    <source>
        <dbReference type="Proteomes" id="UP000637628"/>
    </source>
</evidence>
<dbReference type="InterPro" id="IPR008979">
    <property type="entry name" value="Galactose-bd-like_sf"/>
</dbReference>
<feature type="transmembrane region" description="Helical" evidence="1">
    <location>
        <begin position="25"/>
        <end position="45"/>
    </location>
</feature>
<keyword evidence="1" id="KW-1133">Transmembrane helix</keyword>
<dbReference type="SUPFAM" id="SSF49785">
    <property type="entry name" value="Galactose-binding domain-like"/>
    <property type="match status" value="1"/>
</dbReference>
<reference evidence="3 4" key="1">
    <citation type="submission" date="2021-01" db="EMBL/GenBank/DDBJ databases">
        <title>Whole genome shotgun sequence of Actinoplanes durhamensis NBRC 14914.</title>
        <authorList>
            <person name="Komaki H."/>
            <person name="Tamura T."/>
        </authorList>
    </citation>
    <scope>NUCLEOTIDE SEQUENCE [LARGE SCALE GENOMIC DNA]</scope>
    <source>
        <strain evidence="3 4">NBRC 14914</strain>
    </source>
</reference>
<sequence>MTVITCRRLRREAGRAHGEEHMRRLLARITILIMALGAAGGGLPASADPVPITDPYAFTSADVGFNDGSDQEGQVGRIAAMDAYVGDKKPIIRVDLYWHLVQPDRDVAPDWSRIDGVIDAAHEQGVRVLLILDYSTKWANGGHDDTSYFPTDDAAWATIVRQTVAHFGSKVQAYEVWNEPNLGGQYGDNSLDVRAGRYWQLAKIAYQEVHAGCSGCVVLAGGSTGGNVYEDANHVWHGDNEGSVWLEWAYQHGMGGYLDAVAYHPYPAHYSGYLPSFAPDPCEGSRFWFWFGPDDPKCGGLAALREVMVRHGDAGKQIWGTEIGFPTDGDREPQTPEHVRDALEEGVRMWRSRPYTGPLFIYSFQDVPTWAAPCANPHNSECHFGLRDSNGNPKEPMYSDVRAALIGDNWLPTLAPGRSLFRGAAVRSANGQFTLSMQADGNLVLYDNRGGVPAPIWVRGDLRGYRLTNQHDGNLVIYDYANRPLWASNTAGRGVSTMRLQDDGSLVFGSGAGENWSVASGATAYRHVAGAQAETGTDPYEGSMYTSVDATQALGSIYQDINRTVNPGDTVCANTHVVTEGAATGGGGTFALFLTGGNAETSNKSLGNLPNGNSWTPLSTCVTATSGHSAVRVQFYPAVGGPTIGVDAVDVHLSIAKNGGFNNGFDSWTDSPGSQHAVYGPGVTGNNPYEGAGFAATNTTVVGGGIYQDVSLTVNAGDTFCGSARVASQGTARGASGSFAMWLIGGSQENSVTTYANLPGGNDWTPISACITAAAAYSKLRVQFYPDPNTGTVVIDAVDIHKSIAKNGGFNKTFDNWTDAPSSQHAVYGPGVTGNNPYEGAGFAATNTTVVGGGIYQDVNLTVKAGDTFCGSAQVASQGTTRGASGSFAMWLIGGSQENSVTTYANLPGGNDWTPISACITAAAAYSKLRVQFYPDPNTGTVVIDAVDVRQSLAVNGGFNMKGDCIVC</sequence>
<evidence type="ECO:0000313" key="3">
    <source>
        <dbReference type="EMBL" id="GIE02811.1"/>
    </source>
</evidence>
<dbReference type="PROSITE" id="PS50927">
    <property type="entry name" value="BULB_LECTIN"/>
    <property type="match status" value="1"/>
</dbReference>
<dbReference type="Gene3D" id="2.90.10.10">
    <property type="entry name" value="Bulb-type lectin domain"/>
    <property type="match status" value="2"/>
</dbReference>
<comment type="caution">
    <text evidence="3">The sequence shown here is derived from an EMBL/GenBank/DDBJ whole genome shotgun (WGS) entry which is preliminary data.</text>
</comment>